<protein>
    <submittedName>
        <fullName evidence="1">Uncharacterized protein</fullName>
    </submittedName>
</protein>
<reference evidence="1 2" key="1">
    <citation type="journal article" date="2019" name="Commun. Biol.">
        <title>The bagworm genome reveals a unique fibroin gene that provides high tensile strength.</title>
        <authorList>
            <person name="Kono N."/>
            <person name="Nakamura H."/>
            <person name="Ohtoshi R."/>
            <person name="Tomita M."/>
            <person name="Numata K."/>
            <person name="Arakawa K."/>
        </authorList>
    </citation>
    <scope>NUCLEOTIDE SEQUENCE [LARGE SCALE GENOMIC DNA]</scope>
</reference>
<sequence length="131" mass="14761">MPCAYATFKCVGWTGRVGTRARFDVRAVSHDSYPCLDLNADSSLVFFGDFGLAFGLDPDFVLDLVPVKLSQRRVYVSTNKSKPQFRSSYRINADRQKRLAFSKRIDDTSRTSPTTVTACRPLQLAAFRTRP</sequence>
<dbReference type="AlphaFoldDB" id="A0A4C1UX24"/>
<keyword evidence="2" id="KW-1185">Reference proteome</keyword>
<comment type="caution">
    <text evidence="1">The sequence shown here is derived from an EMBL/GenBank/DDBJ whole genome shotgun (WGS) entry which is preliminary data.</text>
</comment>
<evidence type="ECO:0000313" key="2">
    <source>
        <dbReference type="Proteomes" id="UP000299102"/>
    </source>
</evidence>
<proteinExistence type="predicted"/>
<organism evidence="1 2">
    <name type="scientific">Eumeta variegata</name>
    <name type="common">Bagworm moth</name>
    <name type="synonym">Eumeta japonica</name>
    <dbReference type="NCBI Taxonomy" id="151549"/>
    <lineage>
        <taxon>Eukaryota</taxon>
        <taxon>Metazoa</taxon>
        <taxon>Ecdysozoa</taxon>
        <taxon>Arthropoda</taxon>
        <taxon>Hexapoda</taxon>
        <taxon>Insecta</taxon>
        <taxon>Pterygota</taxon>
        <taxon>Neoptera</taxon>
        <taxon>Endopterygota</taxon>
        <taxon>Lepidoptera</taxon>
        <taxon>Glossata</taxon>
        <taxon>Ditrysia</taxon>
        <taxon>Tineoidea</taxon>
        <taxon>Psychidae</taxon>
        <taxon>Oiketicinae</taxon>
        <taxon>Eumeta</taxon>
    </lineage>
</organism>
<gene>
    <name evidence="1" type="ORF">EVAR_27938_1</name>
</gene>
<name>A0A4C1UX24_EUMVA</name>
<dbReference type="EMBL" id="BGZK01000231">
    <property type="protein sequence ID" value="GBP30324.1"/>
    <property type="molecule type" value="Genomic_DNA"/>
</dbReference>
<evidence type="ECO:0000313" key="1">
    <source>
        <dbReference type="EMBL" id="GBP30324.1"/>
    </source>
</evidence>
<accession>A0A4C1UX24</accession>
<dbReference type="Proteomes" id="UP000299102">
    <property type="component" value="Unassembled WGS sequence"/>
</dbReference>